<name>A0A6M8J7G3_9ACTN</name>
<dbReference type="InterPro" id="IPR020483">
    <property type="entry name" value="Uncharacterised_YgbA"/>
</dbReference>
<proteinExistence type="predicted"/>
<feature type="region of interest" description="Disordered" evidence="1">
    <location>
        <begin position="1"/>
        <end position="32"/>
    </location>
</feature>
<dbReference type="KEGG" id="bwa:HLV38_01055"/>
<protein>
    <submittedName>
        <fullName evidence="2">Nitrous oxide-stimulated promoter family protein</fullName>
    </submittedName>
</protein>
<evidence type="ECO:0000256" key="1">
    <source>
        <dbReference type="SAM" id="MobiDB-lite"/>
    </source>
</evidence>
<feature type="compositionally biased region" description="Polar residues" evidence="1">
    <location>
        <begin position="16"/>
        <end position="25"/>
    </location>
</feature>
<dbReference type="Pfam" id="PF11756">
    <property type="entry name" value="YgbA_NO"/>
    <property type="match status" value="1"/>
</dbReference>
<dbReference type="RefSeq" id="WP_173163501.1">
    <property type="nucleotide sequence ID" value="NZ_CP053716.1"/>
</dbReference>
<organism evidence="2 3">
    <name type="scientific">Berryella wangjianweii</name>
    <dbReference type="NCBI Taxonomy" id="2734634"/>
    <lineage>
        <taxon>Bacteria</taxon>
        <taxon>Bacillati</taxon>
        <taxon>Actinomycetota</taxon>
        <taxon>Coriobacteriia</taxon>
        <taxon>Eggerthellales</taxon>
        <taxon>Eggerthellaceae</taxon>
        <taxon>Berryella</taxon>
    </lineage>
</organism>
<dbReference type="NCBIfam" id="NF007714">
    <property type="entry name" value="PRK10410.1-2"/>
    <property type="match status" value="1"/>
</dbReference>
<keyword evidence="3" id="KW-1185">Reference proteome</keyword>
<evidence type="ECO:0000313" key="3">
    <source>
        <dbReference type="Proteomes" id="UP000503297"/>
    </source>
</evidence>
<dbReference type="EMBL" id="CP053716">
    <property type="protein sequence ID" value="QKF06862.1"/>
    <property type="molecule type" value="Genomic_DNA"/>
</dbReference>
<reference evidence="3" key="1">
    <citation type="submission" date="2020-05" db="EMBL/GenBank/DDBJ databases">
        <title>Novel species in genus Nocardioides.</title>
        <authorList>
            <person name="Zhang G."/>
        </authorList>
    </citation>
    <scope>NUCLEOTIDE SEQUENCE [LARGE SCALE GENOMIC DNA]</scope>
    <source>
        <strain evidence="3">zg-1050</strain>
    </source>
</reference>
<accession>A0A6M8J7G3</accession>
<gene>
    <name evidence="2" type="ORF">HLV38_01055</name>
</gene>
<dbReference type="AlphaFoldDB" id="A0A6M8J7G3"/>
<sequence length="136" mass="15135">MACGNGAEPSVLADGTQVSGPLSENQRQEKRDRELRVVGTMVGIYCQGNHGTRQGDLCEECRELLAYAARRIDRCPVIDTKTFCSTCAVHCYAPERREAIRTVMRYAGPRMLLRDPKGALRHLADARAAAKRMRGR</sequence>
<dbReference type="Proteomes" id="UP000503297">
    <property type="component" value="Chromosome"/>
</dbReference>
<evidence type="ECO:0000313" key="2">
    <source>
        <dbReference type="EMBL" id="QKF06862.1"/>
    </source>
</evidence>